<dbReference type="InterPro" id="IPR038296">
    <property type="entry name" value="ParD_sf"/>
</dbReference>
<dbReference type="Proteomes" id="UP000287687">
    <property type="component" value="Unassembled WGS sequence"/>
</dbReference>
<evidence type="ECO:0000256" key="2">
    <source>
        <dbReference type="ARBA" id="ARBA00022649"/>
    </source>
</evidence>
<dbReference type="GO" id="GO:0006355">
    <property type="term" value="P:regulation of DNA-templated transcription"/>
    <property type="evidence" value="ECO:0007669"/>
    <property type="project" value="InterPro"/>
</dbReference>
<dbReference type="PANTHER" id="PTHR36582:SF2">
    <property type="entry name" value="ANTITOXIN PARD"/>
    <property type="match status" value="1"/>
</dbReference>
<dbReference type="PANTHER" id="PTHR36582">
    <property type="entry name" value="ANTITOXIN PARD"/>
    <property type="match status" value="1"/>
</dbReference>
<comment type="caution">
    <text evidence="3">The sequence shown here is derived from an EMBL/GenBank/DDBJ whole genome shotgun (WGS) entry which is preliminary data.</text>
</comment>
<reference evidence="3 4" key="1">
    <citation type="submission" date="2019-01" db="EMBL/GenBank/DDBJ databases">
        <title>The draft genome of Rhizobium sp. 24NR.</title>
        <authorList>
            <person name="Liu L."/>
            <person name="Liang L."/>
            <person name="Shi S."/>
            <person name="Xu L."/>
            <person name="Wang X."/>
            <person name="Li L."/>
            <person name="Zhang X."/>
        </authorList>
    </citation>
    <scope>NUCLEOTIDE SEQUENCE [LARGE SCALE GENOMIC DNA]</scope>
    <source>
        <strain evidence="3 4">24NR</strain>
    </source>
</reference>
<evidence type="ECO:0000313" key="3">
    <source>
        <dbReference type="EMBL" id="RWX77271.1"/>
    </source>
</evidence>
<evidence type="ECO:0000313" key="4">
    <source>
        <dbReference type="Proteomes" id="UP000287687"/>
    </source>
</evidence>
<sequence>MVDDATIELGEHFSGFVERQVEIGRFGSASEVVQAGLKLLEEHEMRVKGLQNALIAGEKSGAPRSFDNEAFVRRMRQRNAR</sequence>
<gene>
    <name evidence="3" type="ORF">EPK99_16690</name>
</gene>
<dbReference type="InterPro" id="IPR010985">
    <property type="entry name" value="Ribbon_hlx_hlx"/>
</dbReference>
<dbReference type="NCBIfam" id="TIGR02606">
    <property type="entry name" value="antidote_CC2985"/>
    <property type="match status" value="1"/>
</dbReference>
<dbReference type="EMBL" id="SBIP01000003">
    <property type="protein sequence ID" value="RWX77271.1"/>
    <property type="molecule type" value="Genomic_DNA"/>
</dbReference>
<name>A0A444LGP0_9HYPH</name>
<dbReference type="RefSeq" id="WP_128444184.1">
    <property type="nucleotide sequence ID" value="NZ_SBIP01000003.1"/>
</dbReference>
<evidence type="ECO:0000256" key="1">
    <source>
        <dbReference type="ARBA" id="ARBA00008580"/>
    </source>
</evidence>
<dbReference type="InterPro" id="IPR022789">
    <property type="entry name" value="ParD"/>
</dbReference>
<dbReference type="Pfam" id="PF03693">
    <property type="entry name" value="ParD_antitoxin"/>
    <property type="match status" value="1"/>
</dbReference>
<dbReference type="OrthoDB" id="9815501at2"/>
<proteinExistence type="inferred from homology"/>
<protein>
    <submittedName>
        <fullName evidence="3">Type II toxin-antitoxin system ParD family antitoxin</fullName>
    </submittedName>
</protein>
<organism evidence="3 4">
    <name type="scientific">Neorhizobium lilium</name>
    <dbReference type="NCBI Taxonomy" id="2503024"/>
    <lineage>
        <taxon>Bacteria</taxon>
        <taxon>Pseudomonadati</taxon>
        <taxon>Pseudomonadota</taxon>
        <taxon>Alphaproteobacteria</taxon>
        <taxon>Hyphomicrobiales</taxon>
        <taxon>Rhizobiaceae</taxon>
        <taxon>Rhizobium/Agrobacterium group</taxon>
        <taxon>Neorhizobium</taxon>
    </lineage>
</organism>
<keyword evidence="4" id="KW-1185">Reference proteome</keyword>
<dbReference type="SUPFAM" id="SSF47598">
    <property type="entry name" value="Ribbon-helix-helix"/>
    <property type="match status" value="1"/>
</dbReference>
<dbReference type="Gene3D" id="6.10.10.120">
    <property type="entry name" value="Antitoxin ParD1-like"/>
    <property type="match status" value="1"/>
</dbReference>
<dbReference type="AlphaFoldDB" id="A0A444LGP0"/>
<keyword evidence="2" id="KW-1277">Toxin-antitoxin system</keyword>
<comment type="similarity">
    <text evidence="1">Belongs to the ParD antitoxin family.</text>
</comment>
<accession>A0A444LGP0</accession>